<dbReference type="Proteomes" id="UP000001555">
    <property type="component" value="Unassembled WGS sequence"/>
</dbReference>
<evidence type="ECO:0000256" key="6">
    <source>
        <dbReference type="SAM" id="Phobius"/>
    </source>
</evidence>
<proteinExistence type="predicted"/>
<keyword evidence="4 6" id="KW-0472">Membrane</keyword>
<dbReference type="Gene3D" id="1.20.1250.20">
    <property type="entry name" value="MFS general substrate transporter like domains"/>
    <property type="match status" value="2"/>
</dbReference>
<evidence type="ECO:0000256" key="1">
    <source>
        <dbReference type="ARBA" id="ARBA00004141"/>
    </source>
</evidence>
<feature type="transmembrane region" description="Helical" evidence="6">
    <location>
        <begin position="780"/>
        <end position="801"/>
    </location>
</feature>
<dbReference type="EMBL" id="ABJB010356121">
    <property type="status" value="NOT_ANNOTATED_CDS"/>
    <property type="molecule type" value="Genomic_DNA"/>
</dbReference>
<organism>
    <name type="scientific">Ixodes scapularis</name>
    <name type="common">Black-legged tick</name>
    <name type="synonym">Deer tick</name>
    <dbReference type="NCBI Taxonomy" id="6945"/>
    <lineage>
        <taxon>Eukaryota</taxon>
        <taxon>Metazoa</taxon>
        <taxon>Ecdysozoa</taxon>
        <taxon>Arthropoda</taxon>
        <taxon>Chelicerata</taxon>
        <taxon>Arachnida</taxon>
        <taxon>Acari</taxon>
        <taxon>Parasitiformes</taxon>
        <taxon>Ixodida</taxon>
        <taxon>Ixodoidea</taxon>
        <taxon>Ixodidae</taxon>
        <taxon>Ixodinae</taxon>
        <taxon>Ixodes</taxon>
    </lineage>
</organism>
<comment type="subcellular location">
    <subcellularLocation>
        <location evidence="1">Membrane</location>
        <topology evidence="1">Multi-pass membrane protein</topology>
    </subcellularLocation>
</comment>
<dbReference type="SUPFAM" id="SSF103473">
    <property type="entry name" value="MFS general substrate transporter"/>
    <property type="match status" value="2"/>
</dbReference>
<feature type="transmembrane region" description="Helical" evidence="6">
    <location>
        <begin position="663"/>
        <end position="685"/>
    </location>
</feature>
<feature type="transmembrane region" description="Helical" evidence="6">
    <location>
        <begin position="359"/>
        <end position="385"/>
    </location>
</feature>
<feature type="transmembrane region" description="Helical" evidence="6">
    <location>
        <begin position="181"/>
        <end position="203"/>
    </location>
</feature>
<reference evidence="9" key="2">
    <citation type="submission" date="2020-05" db="UniProtKB">
        <authorList>
            <consortium name="EnsemblMetazoa"/>
        </authorList>
    </citation>
    <scope>IDENTIFICATION</scope>
    <source>
        <strain evidence="9">wikel</strain>
    </source>
</reference>
<gene>
    <name evidence="8" type="ORF">IscW_ISCW004291</name>
</gene>
<evidence type="ECO:0000259" key="7">
    <source>
        <dbReference type="PROSITE" id="PS50850"/>
    </source>
</evidence>
<keyword evidence="10" id="KW-1185">Reference proteome</keyword>
<dbReference type="InterPro" id="IPR005829">
    <property type="entry name" value="Sugar_transporter_CS"/>
</dbReference>
<evidence type="ECO:0000256" key="5">
    <source>
        <dbReference type="SAM" id="MobiDB-lite"/>
    </source>
</evidence>
<reference evidence="8 10" key="1">
    <citation type="submission" date="2008-03" db="EMBL/GenBank/DDBJ databases">
        <title>Annotation of Ixodes scapularis.</title>
        <authorList>
            <consortium name="Ixodes scapularis Genome Project Consortium"/>
            <person name="Caler E."/>
            <person name="Hannick L.I."/>
            <person name="Bidwell S."/>
            <person name="Joardar V."/>
            <person name="Thiagarajan M."/>
            <person name="Amedeo P."/>
            <person name="Galinsky K.J."/>
            <person name="Schobel S."/>
            <person name="Inman J."/>
            <person name="Hostetler J."/>
            <person name="Miller J."/>
            <person name="Hammond M."/>
            <person name="Megy K."/>
            <person name="Lawson D."/>
            <person name="Kodira C."/>
            <person name="Sutton G."/>
            <person name="Meyer J."/>
            <person name="Hill C.A."/>
            <person name="Birren B."/>
            <person name="Nene V."/>
            <person name="Collins F."/>
            <person name="Alarcon-Chaidez F."/>
            <person name="Wikel S."/>
            <person name="Strausberg R."/>
        </authorList>
    </citation>
    <scope>NUCLEOTIDE SEQUENCE [LARGE SCALE GENOMIC DNA]</scope>
    <source>
        <strain evidence="10">Wikel</strain>
        <strain evidence="8">Wikel colony</strain>
    </source>
</reference>
<evidence type="ECO:0000256" key="3">
    <source>
        <dbReference type="ARBA" id="ARBA00022989"/>
    </source>
</evidence>
<dbReference type="VEuPathDB" id="VectorBase:ISCW004291"/>
<dbReference type="AlphaFoldDB" id="B7PF55"/>
<dbReference type="VEuPathDB" id="VectorBase:ISCP_003634"/>
<dbReference type="PROSITE" id="PS00216">
    <property type="entry name" value="SUGAR_TRANSPORT_1"/>
    <property type="match status" value="1"/>
</dbReference>
<evidence type="ECO:0000313" key="9">
    <source>
        <dbReference type="EnsemblMetazoa" id="ISCW004291-PA"/>
    </source>
</evidence>
<feature type="transmembrane region" description="Helical" evidence="6">
    <location>
        <begin position="143"/>
        <end position="169"/>
    </location>
</feature>
<evidence type="ECO:0000313" key="10">
    <source>
        <dbReference type="Proteomes" id="UP000001555"/>
    </source>
</evidence>
<feature type="transmembrane region" description="Helical" evidence="6">
    <location>
        <begin position="547"/>
        <end position="567"/>
    </location>
</feature>
<feature type="transmembrane region" description="Helical" evidence="6">
    <location>
        <begin position="579"/>
        <end position="600"/>
    </location>
</feature>
<feature type="transmembrane region" description="Helical" evidence="6">
    <location>
        <begin position="335"/>
        <end position="353"/>
    </location>
</feature>
<dbReference type="VEuPathDB" id="VectorBase:ISCI004291"/>
<feature type="domain" description="Major facilitator superfamily (MFS) profile" evidence="7">
    <location>
        <begin position="446"/>
        <end position="927"/>
    </location>
</feature>
<dbReference type="GO" id="GO:0016020">
    <property type="term" value="C:membrane"/>
    <property type="evidence" value="ECO:0007669"/>
    <property type="project" value="UniProtKB-SubCell"/>
</dbReference>
<dbReference type="Pfam" id="PF00083">
    <property type="entry name" value="Sugar_tr"/>
    <property type="match status" value="2"/>
</dbReference>
<feature type="compositionally biased region" description="Basic residues" evidence="5">
    <location>
        <begin position="954"/>
        <end position="964"/>
    </location>
</feature>
<protein>
    <submittedName>
        <fullName evidence="8 9">Solute carrier, putative</fullName>
    </submittedName>
</protein>
<keyword evidence="2 6" id="KW-0812">Transmembrane</keyword>
<feature type="transmembrane region" description="Helical" evidence="6">
    <location>
        <begin position="606"/>
        <end position="628"/>
    </location>
</feature>
<feature type="transmembrane region" description="Helical" evidence="6">
    <location>
        <begin position="304"/>
        <end position="323"/>
    </location>
</feature>
<feature type="transmembrane region" description="Helical" evidence="6">
    <location>
        <begin position="756"/>
        <end position="774"/>
    </location>
</feature>
<feature type="transmembrane region" description="Helical" evidence="6">
    <location>
        <begin position="903"/>
        <end position="923"/>
    </location>
</feature>
<keyword evidence="3 6" id="KW-1133">Transmembrane helix</keyword>
<dbReference type="InterPro" id="IPR020846">
    <property type="entry name" value="MFS_dom"/>
</dbReference>
<dbReference type="OrthoDB" id="2544694at2759"/>
<dbReference type="InterPro" id="IPR036259">
    <property type="entry name" value="MFS_trans_sf"/>
</dbReference>
<feature type="region of interest" description="Disordered" evidence="5">
    <location>
        <begin position="933"/>
        <end position="971"/>
    </location>
</feature>
<dbReference type="EnsemblMetazoa" id="ISCW004291-RA">
    <property type="protein sequence ID" value="ISCW004291-PA"/>
    <property type="gene ID" value="ISCW004291"/>
</dbReference>
<sequence length="971" mass="107766">MNSGPVESARTPKLLSWEPEVSVLIFGNGNFQRLALFCAQISLFVAILHAPVHYEFTKNVNHRCKPPEEYTHLSVIEWKNISVPKDADDVLGSCTRYEPPLSMPSNNRTEVPCDGWDYDVETSGTTITTEYDMVCDRRWMVSLLLMAYHAGSAITLFLAGLAIAVPLVLAPITTFVLGKLVAHWVLIQGLLMLPTALLAVALYPIAESPRWLMVTWRFKEDEQTILWAPKMNGVTDFCEARAVFCRFKENVVSQLGLSAKPSVFDIACSKSIRTRSALVFGWWSVEFSTFINIIDTQVLLKNVAVQAVIWIMSVPVMVLNYYAIQILGRRGMLSLYYLLVSVLALAQGVLTYVDSTLEIGIVNVAAMVTLNTLFVTLFVYTVAFYPTALRCMALSAAFVCDFAASYPTMNSGPVESTRTPKLLSWEPDVSVLIFGNGNFQRLALFCAQLSLFVSILHGLAHYVFTKNVNHWCKPPEEYAHLSVVEWKNISVPKDGDDVLGSCTRYEPPLSIPSENRTEVPCDGWDYDAETSGTTITTEYDLVCERRWLVSLLLITYYAGSAITLPLAGFAADRFGRRPVLIVSLMIQMGSLLASCFFRSLEMFAVLRCQISIAVSAFEVIIIVVLFEVTSKSHRVLFVTLAIAVPLVLAPITTFVLGTLVAHWVLIQGLLMLPAALLAVALYPIAESPRWLMVTWRFKEAEQAILWASKINGVTDFSEVRAAFCRVKENVVSQLGFSATPSVFDIACSKSIRTRSAIVFGCWLVQFNAYFNIIAPQVRLINVTVQAVILILSLPVMVLNYYSMKTCGRRRTLSLNFLLVSVLALAQGVLIYVDSPRELGIVNVAAMLTLNALFVTMFVYTVEIYPTALRCMALSAAFICGRIGRMTASMINNAFKFGPLVNQVIPIVVSGTGLFIFSLLVTLLPETLPSPLTDTTQPAVLEEKWQTKSPPQPKPKGRNKTKKQKVLSAEWP</sequence>
<dbReference type="PANTHER" id="PTHR24064">
    <property type="entry name" value="SOLUTE CARRIER FAMILY 22 MEMBER"/>
    <property type="match status" value="1"/>
</dbReference>
<feature type="transmembrane region" description="Helical" evidence="6">
    <location>
        <begin position="34"/>
        <end position="54"/>
    </location>
</feature>
<name>B7PF55_IXOSC</name>
<dbReference type="EMBL" id="DS699372">
    <property type="protein sequence ID" value="EEC05227.1"/>
    <property type="molecule type" value="Genomic_DNA"/>
</dbReference>
<accession>B7PF55</accession>
<dbReference type="InParanoid" id="B7PF55"/>
<dbReference type="PROSITE" id="PS50850">
    <property type="entry name" value="MFS"/>
    <property type="match status" value="1"/>
</dbReference>
<evidence type="ECO:0000256" key="2">
    <source>
        <dbReference type="ARBA" id="ARBA00022692"/>
    </source>
</evidence>
<dbReference type="InterPro" id="IPR005828">
    <property type="entry name" value="MFS_sugar_transport-like"/>
</dbReference>
<evidence type="ECO:0000313" key="8">
    <source>
        <dbReference type="EMBL" id="EEC05227.1"/>
    </source>
</evidence>
<feature type="transmembrane region" description="Helical" evidence="6">
    <location>
        <begin position="838"/>
        <end position="859"/>
    </location>
</feature>
<dbReference type="GO" id="GO:0022857">
    <property type="term" value="F:transmembrane transporter activity"/>
    <property type="evidence" value="ECO:0007669"/>
    <property type="project" value="InterPro"/>
</dbReference>
<dbReference type="VEuPathDB" id="VectorBase:ISCP_017461"/>
<dbReference type="HOGENOM" id="CLU_305509_0_0_1"/>
<feature type="transmembrane region" description="Helical" evidence="6">
    <location>
        <begin position="813"/>
        <end position="832"/>
    </location>
</feature>
<dbReference type="VEuPathDB" id="VectorBase:ISCP_031683"/>
<evidence type="ECO:0000256" key="4">
    <source>
        <dbReference type="ARBA" id="ARBA00023136"/>
    </source>
</evidence>
<feature type="transmembrane region" description="Helical" evidence="6">
    <location>
        <begin position="442"/>
        <end position="464"/>
    </location>
</feature>
<feature type="transmembrane region" description="Helical" evidence="6">
    <location>
        <begin position="277"/>
        <end position="298"/>
    </location>
</feature>
<feature type="transmembrane region" description="Helical" evidence="6">
    <location>
        <begin position="635"/>
        <end position="657"/>
    </location>
</feature>
<dbReference type="PaxDb" id="6945-B7PF55"/>